<protein>
    <submittedName>
        <fullName evidence="2">Uncharacterized protein</fullName>
    </submittedName>
</protein>
<dbReference type="Proteomes" id="UP000092993">
    <property type="component" value="Unassembled WGS sequence"/>
</dbReference>
<dbReference type="OMA" id="HHANIKM"/>
<evidence type="ECO:0000256" key="1">
    <source>
        <dbReference type="SAM" id="MobiDB-lite"/>
    </source>
</evidence>
<evidence type="ECO:0000313" key="3">
    <source>
        <dbReference type="Proteomes" id="UP000092993"/>
    </source>
</evidence>
<proteinExistence type="predicted"/>
<sequence>MAKKKGPPYVDDPGCKYVVIDDPWPGHASGKDRGQDYFNRLGAWVWYMLGKKHEPEYLYSVNTRAEVIVELPEDTDITPILGAHTWRKFLSRGDQADIKRKSFVFEYNYKAHGRPENHNWLRHTPHDKPAALFALPLPASRVRTPTPEPVPQPDTSLFVPYQAPAHYHADISEVTTGAGPSATSQNEIAQPEALDDATEEADPPRLYVGKHDPYEEEDAALRILKQEPLESPLYTPAEHSAMTDRPIKREEPVQEHIPSDKFIAAVERYQQRQRAVQATTPSYSPDPRTRDPRLANRQSPAASLKRVHRDEEEAFVKRIKTEPDY</sequence>
<organism evidence="2 3">
    <name type="scientific">Grifola frondosa</name>
    <name type="common">Maitake</name>
    <name type="synonym">Polyporus frondosus</name>
    <dbReference type="NCBI Taxonomy" id="5627"/>
    <lineage>
        <taxon>Eukaryota</taxon>
        <taxon>Fungi</taxon>
        <taxon>Dikarya</taxon>
        <taxon>Basidiomycota</taxon>
        <taxon>Agaricomycotina</taxon>
        <taxon>Agaricomycetes</taxon>
        <taxon>Polyporales</taxon>
        <taxon>Grifolaceae</taxon>
        <taxon>Grifola</taxon>
    </lineage>
</organism>
<reference evidence="2 3" key="1">
    <citation type="submission" date="2016-03" db="EMBL/GenBank/DDBJ databases">
        <title>Whole genome sequencing of Grifola frondosa 9006-11.</title>
        <authorList>
            <person name="Min B."/>
            <person name="Park H."/>
            <person name="Kim J.-G."/>
            <person name="Cho H."/>
            <person name="Oh Y.-L."/>
            <person name="Kong W.-S."/>
            <person name="Choi I.-G."/>
        </authorList>
    </citation>
    <scope>NUCLEOTIDE SEQUENCE [LARGE SCALE GENOMIC DNA]</scope>
    <source>
        <strain evidence="2 3">9006-11</strain>
    </source>
</reference>
<accession>A0A1C7MH84</accession>
<feature type="region of interest" description="Disordered" evidence="1">
    <location>
        <begin position="175"/>
        <end position="201"/>
    </location>
</feature>
<comment type="caution">
    <text evidence="2">The sequence shown here is derived from an EMBL/GenBank/DDBJ whole genome shotgun (WGS) entry which is preliminary data.</text>
</comment>
<dbReference type="OrthoDB" id="2996389at2759"/>
<gene>
    <name evidence="2" type="ORF">A0H81_03623</name>
</gene>
<keyword evidence="3" id="KW-1185">Reference proteome</keyword>
<dbReference type="EMBL" id="LUGG01000003">
    <property type="protein sequence ID" value="OBZ76263.1"/>
    <property type="molecule type" value="Genomic_DNA"/>
</dbReference>
<feature type="compositionally biased region" description="Polar residues" evidence="1">
    <location>
        <begin position="272"/>
        <end position="283"/>
    </location>
</feature>
<dbReference type="AlphaFoldDB" id="A0A1C7MH84"/>
<feature type="region of interest" description="Disordered" evidence="1">
    <location>
        <begin position="270"/>
        <end position="311"/>
    </location>
</feature>
<name>A0A1C7MH84_GRIFR</name>
<evidence type="ECO:0000313" key="2">
    <source>
        <dbReference type="EMBL" id="OBZ76263.1"/>
    </source>
</evidence>